<keyword evidence="4" id="KW-0560">Oxidoreductase</keyword>
<dbReference type="OrthoDB" id="256333at2759"/>
<dbReference type="AlphaFoldDB" id="A0A364LC95"/>
<keyword evidence="2" id="KW-0479">Metal-binding</keyword>
<dbReference type="PANTHER" id="PTHR42813:SF1">
    <property type="entry name" value="DEHYDROGENASE, PUTATIVE (AFU_ORTHOLOGUE AFUA_5G03930)-RELATED"/>
    <property type="match status" value="1"/>
</dbReference>
<reference evidence="6 7" key="1">
    <citation type="journal article" date="2017" name="Biotechnol. Biofuels">
        <title>Differential beta-glucosidase expression as a function of carbon source availability in Talaromyces amestolkiae: a genomic and proteomic approach.</title>
        <authorList>
            <person name="de Eugenio L.I."/>
            <person name="Mendez-Liter J.A."/>
            <person name="Nieto-Dominguez M."/>
            <person name="Alonso L."/>
            <person name="Gil-Munoz J."/>
            <person name="Barriuso J."/>
            <person name="Prieto A."/>
            <person name="Martinez M.J."/>
        </authorList>
    </citation>
    <scope>NUCLEOTIDE SEQUENCE [LARGE SCALE GENOMIC DNA]</scope>
    <source>
        <strain evidence="6 7">CIB</strain>
    </source>
</reference>
<dbReference type="InterPro" id="IPR013154">
    <property type="entry name" value="ADH-like_N"/>
</dbReference>
<dbReference type="SUPFAM" id="SSF51735">
    <property type="entry name" value="NAD(P)-binding Rossmann-fold domains"/>
    <property type="match status" value="1"/>
</dbReference>
<dbReference type="Gene3D" id="3.90.180.10">
    <property type="entry name" value="Medium-chain alcohol dehydrogenases, catalytic domain"/>
    <property type="match status" value="1"/>
</dbReference>
<organism evidence="6 7">
    <name type="scientific">Talaromyces amestolkiae</name>
    <dbReference type="NCBI Taxonomy" id="1196081"/>
    <lineage>
        <taxon>Eukaryota</taxon>
        <taxon>Fungi</taxon>
        <taxon>Dikarya</taxon>
        <taxon>Ascomycota</taxon>
        <taxon>Pezizomycotina</taxon>
        <taxon>Eurotiomycetes</taxon>
        <taxon>Eurotiomycetidae</taxon>
        <taxon>Eurotiales</taxon>
        <taxon>Trichocomaceae</taxon>
        <taxon>Talaromyces</taxon>
        <taxon>Talaromyces sect. Talaromyces</taxon>
    </lineage>
</organism>
<keyword evidence="7" id="KW-1185">Reference proteome</keyword>
<protein>
    <recommendedName>
        <fullName evidence="5">Alcohol dehydrogenase-like N-terminal domain-containing protein</fullName>
    </recommendedName>
</protein>
<gene>
    <name evidence="6" type="ORF">BHQ10_009411</name>
</gene>
<dbReference type="PANTHER" id="PTHR42813">
    <property type="entry name" value="ZINC-TYPE ALCOHOL DEHYDROGENASE-LIKE"/>
    <property type="match status" value="1"/>
</dbReference>
<dbReference type="GO" id="GO:0016491">
    <property type="term" value="F:oxidoreductase activity"/>
    <property type="evidence" value="ECO:0007669"/>
    <property type="project" value="UniProtKB-KW"/>
</dbReference>
<name>A0A364LC95_TALAM</name>
<proteinExistence type="predicted"/>
<dbReference type="Proteomes" id="UP000249363">
    <property type="component" value="Unassembled WGS sequence"/>
</dbReference>
<keyword evidence="3" id="KW-0862">Zinc</keyword>
<evidence type="ECO:0000313" key="7">
    <source>
        <dbReference type="Proteomes" id="UP000249363"/>
    </source>
</evidence>
<dbReference type="PROSITE" id="PS00059">
    <property type="entry name" value="ADH_ZINC"/>
    <property type="match status" value="1"/>
</dbReference>
<dbReference type="InterPro" id="IPR011032">
    <property type="entry name" value="GroES-like_sf"/>
</dbReference>
<sequence length="414" mass="45485">MMAETQEPISTPQYKPHPTETMKAALWMGRRQIEIAEVAKPSITEPADAIVRITHTTICGSDLYIYEGDLDRSMEKGRIVGHEAIGFVEKIGSAVNRLKVGDRVIILPIIACGHCRYCENQQFALCDTTNGSKEMENKYGYRLSGILGSSELMGGYSGDQAEYCRVPNADLTCIKAPNDISPKKLLGLADATTSAWHGCELAEVGKGDIVGVWGCGAVGLSIQRLAKLRGASRVFAVDKDQTRLQIAKSFGMTPVDVVAHPNVSDYILSIQPHGLDCGIEASGFRSINTPKHAAMRYMKAESDSGDTVHAVLKATRKGGHIALIGDFFCGTNDFPIGMLMEKGITVRGGQNFGPKYYPHLLNLVIEEKYDPSWMFTYDDEFENISEDYRLFARHQIPGGLKVCLTTKYGRQKYG</sequence>
<dbReference type="GO" id="GO:0008270">
    <property type="term" value="F:zinc ion binding"/>
    <property type="evidence" value="ECO:0007669"/>
    <property type="project" value="InterPro"/>
</dbReference>
<evidence type="ECO:0000313" key="6">
    <source>
        <dbReference type="EMBL" id="RAO73399.1"/>
    </source>
</evidence>
<dbReference type="Gene3D" id="3.40.50.720">
    <property type="entry name" value="NAD(P)-binding Rossmann-like Domain"/>
    <property type="match status" value="1"/>
</dbReference>
<dbReference type="InterPro" id="IPR002328">
    <property type="entry name" value="ADH_Zn_CS"/>
</dbReference>
<evidence type="ECO:0000259" key="5">
    <source>
        <dbReference type="Pfam" id="PF08240"/>
    </source>
</evidence>
<dbReference type="EMBL" id="MIKG01000024">
    <property type="protein sequence ID" value="RAO73399.1"/>
    <property type="molecule type" value="Genomic_DNA"/>
</dbReference>
<comment type="caution">
    <text evidence="6">The sequence shown here is derived from an EMBL/GenBank/DDBJ whole genome shotgun (WGS) entry which is preliminary data.</text>
</comment>
<accession>A0A364LC95</accession>
<dbReference type="InterPro" id="IPR036291">
    <property type="entry name" value="NAD(P)-bd_dom_sf"/>
</dbReference>
<dbReference type="RefSeq" id="XP_040737913.1">
    <property type="nucleotide sequence ID" value="XM_040882324.1"/>
</dbReference>
<comment type="cofactor">
    <cofactor evidence="1">
        <name>Zn(2+)</name>
        <dbReference type="ChEBI" id="CHEBI:29105"/>
    </cofactor>
</comment>
<dbReference type="GeneID" id="63798625"/>
<dbReference type="STRING" id="1196081.A0A364LC95"/>
<evidence type="ECO:0000256" key="2">
    <source>
        <dbReference type="ARBA" id="ARBA00022723"/>
    </source>
</evidence>
<evidence type="ECO:0000256" key="4">
    <source>
        <dbReference type="ARBA" id="ARBA00023002"/>
    </source>
</evidence>
<evidence type="ECO:0000256" key="1">
    <source>
        <dbReference type="ARBA" id="ARBA00001947"/>
    </source>
</evidence>
<dbReference type="Pfam" id="PF08240">
    <property type="entry name" value="ADH_N"/>
    <property type="match status" value="1"/>
</dbReference>
<evidence type="ECO:0000256" key="3">
    <source>
        <dbReference type="ARBA" id="ARBA00022833"/>
    </source>
</evidence>
<feature type="domain" description="Alcohol dehydrogenase-like N-terminal" evidence="5">
    <location>
        <begin position="46"/>
        <end position="175"/>
    </location>
</feature>
<dbReference type="SUPFAM" id="SSF50129">
    <property type="entry name" value="GroES-like"/>
    <property type="match status" value="1"/>
</dbReference>
<dbReference type="CDD" id="cd08283">
    <property type="entry name" value="FDH_like_1"/>
    <property type="match status" value="1"/>
</dbReference>